<dbReference type="InterPro" id="IPR014362">
    <property type="entry name" value="Glu_DH"/>
</dbReference>
<evidence type="ECO:0000313" key="10">
    <source>
        <dbReference type="EMBL" id="AGA29415.1"/>
    </source>
</evidence>
<feature type="binding site" evidence="6">
    <location>
        <position position="117"/>
    </location>
    <ligand>
        <name>substrate</name>
    </ligand>
</feature>
<evidence type="ECO:0000256" key="4">
    <source>
        <dbReference type="PIRNR" id="PIRNR000185"/>
    </source>
</evidence>
<dbReference type="PROSITE" id="PS00074">
    <property type="entry name" value="GLFV_DEHYDROGENASE"/>
    <property type="match status" value="1"/>
</dbReference>
<dbReference type="InterPro" id="IPR033524">
    <property type="entry name" value="Glu/Leu/Phe/Val_DH_AS"/>
</dbReference>
<feature type="site" description="Important for catalysis" evidence="7">
    <location>
        <position position="193"/>
    </location>
</feature>
<feature type="active site" description="Proton donor" evidence="5">
    <location>
        <position position="153"/>
    </location>
</feature>
<dbReference type="CDD" id="cd01076">
    <property type="entry name" value="NAD_bind_1_Glu_DH"/>
    <property type="match status" value="1"/>
</dbReference>
<dbReference type="InterPro" id="IPR006095">
    <property type="entry name" value="Glu/Leu/Phe/Val/Trp_DH"/>
</dbReference>
<evidence type="ECO:0000256" key="6">
    <source>
        <dbReference type="PIRSR" id="PIRSR000185-2"/>
    </source>
</evidence>
<evidence type="ECO:0000313" key="11">
    <source>
        <dbReference type="Proteomes" id="UP000010798"/>
    </source>
</evidence>
<dbReference type="SMART" id="SM00839">
    <property type="entry name" value="ELFV_dehydrog"/>
    <property type="match status" value="1"/>
</dbReference>
<dbReference type="SUPFAM" id="SSF53223">
    <property type="entry name" value="Aminoacid dehydrogenase-like, N-terminal domain"/>
    <property type="match status" value="1"/>
</dbReference>
<evidence type="ECO:0000256" key="2">
    <source>
        <dbReference type="ARBA" id="ARBA00023002"/>
    </source>
</evidence>
<dbReference type="Pfam" id="PF00208">
    <property type="entry name" value="ELFV_dehydrog"/>
    <property type="match status" value="1"/>
</dbReference>
<evidence type="ECO:0000256" key="7">
    <source>
        <dbReference type="PIRSR" id="PIRSR000185-3"/>
    </source>
</evidence>
<dbReference type="GO" id="GO:0004352">
    <property type="term" value="F:glutamate dehydrogenase (NAD+) activity"/>
    <property type="evidence" value="ECO:0007669"/>
    <property type="project" value="TreeGrafter"/>
</dbReference>
<dbReference type="PRINTS" id="PR00082">
    <property type="entry name" value="GLFDHDRGNASE"/>
</dbReference>
<dbReference type="Proteomes" id="UP000010798">
    <property type="component" value="Chromosome"/>
</dbReference>
<gene>
    <name evidence="10" type="ordered locus">Sinac_5264</name>
</gene>
<dbReference type="eggNOG" id="COG0334">
    <property type="taxonomic scope" value="Bacteria"/>
</dbReference>
<reference evidence="10 11" key="1">
    <citation type="submission" date="2012-02" db="EMBL/GenBank/DDBJ databases">
        <title>Complete sequence of chromosome of Singulisphaera acidiphila DSM 18658.</title>
        <authorList>
            <consortium name="US DOE Joint Genome Institute (JGI-PGF)"/>
            <person name="Lucas S."/>
            <person name="Copeland A."/>
            <person name="Lapidus A."/>
            <person name="Glavina del Rio T."/>
            <person name="Dalin E."/>
            <person name="Tice H."/>
            <person name="Bruce D."/>
            <person name="Goodwin L."/>
            <person name="Pitluck S."/>
            <person name="Peters L."/>
            <person name="Ovchinnikova G."/>
            <person name="Chertkov O."/>
            <person name="Kyrpides N."/>
            <person name="Mavromatis K."/>
            <person name="Ivanova N."/>
            <person name="Brettin T."/>
            <person name="Detter J.C."/>
            <person name="Han C."/>
            <person name="Larimer F."/>
            <person name="Land M."/>
            <person name="Hauser L."/>
            <person name="Markowitz V."/>
            <person name="Cheng J.-F."/>
            <person name="Hugenholtz P."/>
            <person name="Woyke T."/>
            <person name="Wu D."/>
            <person name="Tindall B."/>
            <person name="Pomrenke H."/>
            <person name="Brambilla E."/>
            <person name="Klenk H.-P."/>
            <person name="Eisen J.A."/>
        </authorList>
    </citation>
    <scope>NUCLEOTIDE SEQUENCE [LARGE SCALE GENOMIC DNA]</scope>
    <source>
        <strain evidence="11">ATCC BAA-1392 / DSM 18658 / VKM B-2454 / MOB10</strain>
    </source>
</reference>
<keyword evidence="3 6" id="KW-0520">NAD</keyword>
<feature type="binding site" evidence="6">
    <location>
        <position position="395"/>
    </location>
    <ligand>
        <name>substrate</name>
    </ligand>
</feature>
<evidence type="ECO:0000256" key="5">
    <source>
        <dbReference type="PIRSR" id="PIRSR000185-1"/>
    </source>
</evidence>
<keyword evidence="2 4" id="KW-0560">Oxidoreductase</keyword>
<dbReference type="InterPro" id="IPR036291">
    <property type="entry name" value="NAD(P)-bd_dom_sf"/>
</dbReference>
<dbReference type="AlphaFoldDB" id="L0DKR9"/>
<dbReference type="PANTHER" id="PTHR11606">
    <property type="entry name" value="GLUTAMATE DEHYDROGENASE"/>
    <property type="match status" value="1"/>
</dbReference>
<dbReference type="Gene3D" id="3.40.50.720">
    <property type="entry name" value="NAD(P)-binding Rossmann-like Domain"/>
    <property type="match status" value="1"/>
</dbReference>
<feature type="domain" description="Glutamate/phenylalanine/leucine/valine/L-tryptophan dehydrogenase C-terminal" evidence="9">
    <location>
        <begin position="229"/>
        <end position="459"/>
    </location>
</feature>
<protein>
    <recommendedName>
        <fullName evidence="4">Glutamate dehydrogenase</fullName>
    </recommendedName>
</protein>
<keyword evidence="11" id="KW-1185">Reference proteome</keyword>
<feature type="binding site" evidence="6">
    <location>
        <position position="267"/>
    </location>
    <ligand>
        <name>NAD(+)</name>
        <dbReference type="ChEBI" id="CHEBI:57540"/>
    </ligand>
</feature>
<evidence type="ECO:0000256" key="8">
    <source>
        <dbReference type="RuleBase" id="RU004417"/>
    </source>
</evidence>
<dbReference type="PIRSF" id="PIRSF000185">
    <property type="entry name" value="Glu_DH"/>
    <property type="match status" value="1"/>
</dbReference>
<dbReference type="EMBL" id="CP003364">
    <property type="protein sequence ID" value="AGA29415.1"/>
    <property type="molecule type" value="Genomic_DNA"/>
</dbReference>
<dbReference type="InterPro" id="IPR046346">
    <property type="entry name" value="Aminoacid_DH-like_N_sf"/>
</dbReference>
<evidence type="ECO:0000259" key="9">
    <source>
        <dbReference type="SMART" id="SM00839"/>
    </source>
</evidence>
<evidence type="ECO:0000256" key="1">
    <source>
        <dbReference type="ARBA" id="ARBA00006382"/>
    </source>
</evidence>
<dbReference type="InterPro" id="IPR006097">
    <property type="entry name" value="Glu/Leu/Phe/Val/Trp_DH_dimer"/>
</dbReference>
<dbReference type="STRING" id="886293.Sinac_5264"/>
<dbReference type="PANTHER" id="PTHR11606:SF24">
    <property type="entry name" value="NAD-SPECIFIC GLUTAMATE DEHYDROGENASE"/>
    <property type="match status" value="1"/>
</dbReference>
<dbReference type="FunFam" id="3.40.50.10860:FF:000003">
    <property type="entry name" value="Glutamate dehydrogenase"/>
    <property type="match status" value="1"/>
</dbReference>
<dbReference type="Pfam" id="PF02812">
    <property type="entry name" value="ELFV_dehydrog_N"/>
    <property type="match status" value="1"/>
</dbReference>
<dbReference type="InterPro" id="IPR006096">
    <property type="entry name" value="Glu/Leu/Phe/Val/Trp_DH_C"/>
</dbReference>
<accession>L0DKR9</accession>
<dbReference type="GO" id="GO:0000166">
    <property type="term" value="F:nucleotide binding"/>
    <property type="evidence" value="ECO:0007669"/>
    <property type="project" value="UniProtKB-KW"/>
</dbReference>
<dbReference type="HOGENOM" id="CLU_025763_1_2_0"/>
<comment type="similarity">
    <text evidence="1 4 8">Belongs to the Glu/Leu/Phe/Val dehydrogenases family.</text>
</comment>
<sequence length="460" mass="50333">MGRQRAAPDGRSSDLLHGRLQCHCGPHGQSGTIGAGRCHRYSSNKPWVGRPMQAFEATNFYFDQAASVLDLTDNMRTLMITPDRELRVEVTIEMDSGQIGNFIGYRVQHDNARGPFKGGLRYHPHVDQDEARSLASLMTWKTAVVDLPFGGGKGGVNCDPNKLSRGELERLTRKFVQQIHDFIGPDKDIPAPDVGTDAQVMAWIMNEYAKYHGFHPACVTGKPVEFHGSAGREAATGYGVAIVTREMLARRKQTIAGTTFAIQGYGNVGNHTANFLHEQGGKIISVSDAYGAIVNLEGIDINALNEHVALHRKVVGFKGGDPSTNEHLLTMPVDVLIPAALGGVFDAKMAQAVQAKIIVEAANGPTWPEADEIFHARDIAVVPDILANAGGVIVSYFEWVQNLQHFRWSLEQVQREEVSRLVESFSKVYELAERKSVSLRTAAFMLAISRVGRARVLGGI</sequence>
<name>L0DKR9_SINAD</name>
<dbReference type="InterPro" id="IPR033922">
    <property type="entry name" value="NAD_bind_Glu_DH"/>
</dbReference>
<feature type="binding site" evidence="6">
    <location>
        <position position="141"/>
    </location>
    <ligand>
        <name>substrate</name>
    </ligand>
</feature>
<organism evidence="10 11">
    <name type="scientific">Singulisphaera acidiphila (strain ATCC BAA-1392 / DSM 18658 / VKM B-2454 / MOB10)</name>
    <dbReference type="NCBI Taxonomy" id="886293"/>
    <lineage>
        <taxon>Bacteria</taxon>
        <taxon>Pseudomonadati</taxon>
        <taxon>Planctomycetota</taxon>
        <taxon>Planctomycetia</taxon>
        <taxon>Isosphaerales</taxon>
        <taxon>Isosphaeraceae</taxon>
        <taxon>Singulisphaera</taxon>
    </lineage>
</organism>
<dbReference type="Gene3D" id="3.40.50.10860">
    <property type="entry name" value="Leucine Dehydrogenase, chain A, domain 1"/>
    <property type="match status" value="1"/>
</dbReference>
<dbReference type="SUPFAM" id="SSF51735">
    <property type="entry name" value="NAD(P)-binding Rossmann-fold domains"/>
    <property type="match status" value="1"/>
</dbReference>
<proteinExistence type="inferred from homology"/>
<dbReference type="KEGG" id="saci:Sinac_5264"/>
<dbReference type="GO" id="GO:0006538">
    <property type="term" value="P:L-glutamate catabolic process"/>
    <property type="evidence" value="ECO:0007669"/>
    <property type="project" value="TreeGrafter"/>
</dbReference>
<keyword evidence="6" id="KW-0547">Nucleotide-binding</keyword>
<evidence type="ECO:0000256" key="3">
    <source>
        <dbReference type="ARBA" id="ARBA00023027"/>
    </source>
</evidence>
<feature type="binding site" evidence="6">
    <location>
        <position position="236"/>
    </location>
    <ligand>
        <name>NAD(+)</name>
        <dbReference type="ChEBI" id="CHEBI:57540"/>
    </ligand>
</feature>